<dbReference type="EMBL" id="CAMGYJ010000011">
    <property type="protein sequence ID" value="CAI0627857.1"/>
    <property type="molecule type" value="Genomic_DNA"/>
</dbReference>
<protein>
    <submittedName>
        <fullName evidence="3">Uncharacterized protein</fullName>
    </submittedName>
</protein>
<reference evidence="3" key="1">
    <citation type="submission" date="2022-08" db="EMBL/GenBank/DDBJ databases">
        <authorList>
            <person name="Gutierrez-Valencia J."/>
        </authorList>
    </citation>
    <scope>NUCLEOTIDE SEQUENCE</scope>
</reference>
<keyword evidence="2" id="KW-0472">Membrane</keyword>
<organism evidence="3 4">
    <name type="scientific">Linum tenue</name>
    <dbReference type="NCBI Taxonomy" id="586396"/>
    <lineage>
        <taxon>Eukaryota</taxon>
        <taxon>Viridiplantae</taxon>
        <taxon>Streptophyta</taxon>
        <taxon>Embryophyta</taxon>
        <taxon>Tracheophyta</taxon>
        <taxon>Spermatophyta</taxon>
        <taxon>Magnoliopsida</taxon>
        <taxon>eudicotyledons</taxon>
        <taxon>Gunneridae</taxon>
        <taxon>Pentapetalae</taxon>
        <taxon>rosids</taxon>
        <taxon>fabids</taxon>
        <taxon>Malpighiales</taxon>
        <taxon>Linaceae</taxon>
        <taxon>Linum</taxon>
    </lineage>
</organism>
<sequence length="310" mass="34564">MAAASSSSSVSSSTTKLRSPFSTPNLLLSVLNFTLLLLAAASIPPVILLRTPPTSMGMAFLAVSGITVLSSLVGFYSQLNHLCFVTHLSLLLASLSAQVLSVLALFSKEESSLELLRPARNDPREAKLLVRLECGVMVAMAVVQAAVLVLGCAVHHCWVREYAGLEAERDATARKRSSRRRRMARVVQEEESAAELEEVKVVELDEKLQQGKYGKSMDSGSFQTKKREELSLHIHHPAAFDPKWDTPRQPDLRFDRLQIPEQDLKELNKLEFGQFVAREALIDEEYWTAAWLRAESLWENRDKDRCGKSS</sequence>
<keyword evidence="4" id="KW-1185">Reference proteome</keyword>
<feature type="region of interest" description="Disordered" evidence="1">
    <location>
        <begin position="1"/>
        <end position="20"/>
    </location>
</feature>
<evidence type="ECO:0000313" key="4">
    <source>
        <dbReference type="Proteomes" id="UP001154282"/>
    </source>
</evidence>
<keyword evidence="2" id="KW-0812">Transmembrane</keyword>
<dbReference type="Proteomes" id="UP001154282">
    <property type="component" value="Unassembled WGS sequence"/>
</dbReference>
<comment type="caution">
    <text evidence="3">The sequence shown here is derived from an EMBL/GenBank/DDBJ whole genome shotgun (WGS) entry which is preliminary data.</text>
</comment>
<feature type="compositionally biased region" description="Low complexity" evidence="1">
    <location>
        <begin position="1"/>
        <end position="13"/>
    </location>
</feature>
<feature type="transmembrane region" description="Helical" evidence="2">
    <location>
        <begin position="26"/>
        <end position="49"/>
    </location>
</feature>
<keyword evidence="2" id="KW-1133">Transmembrane helix</keyword>
<feature type="transmembrane region" description="Helical" evidence="2">
    <location>
        <begin position="128"/>
        <end position="150"/>
    </location>
</feature>
<dbReference type="AlphaFoldDB" id="A0AAV0S7X0"/>
<feature type="transmembrane region" description="Helical" evidence="2">
    <location>
        <begin position="56"/>
        <end position="76"/>
    </location>
</feature>
<dbReference type="PANTHER" id="PTHR39113">
    <property type="entry name" value="MEMBRANE LIPOPROTEIN-RELATED"/>
    <property type="match status" value="1"/>
</dbReference>
<evidence type="ECO:0000256" key="1">
    <source>
        <dbReference type="SAM" id="MobiDB-lite"/>
    </source>
</evidence>
<gene>
    <name evidence="3" type="ORF">LITE_LOCUS51431</name>
</gene>
<name>A0AAV0S7X0_9ROSI</name>
<feature type="transmembrane region" description="Helical" evidence="2">
    <location>
        <begin position="88"/>
        <end position="107"/>
    </location>
</feature>
<proteinExistence type="predicted"/>
<accession>A0AAV0S7X0</accession>
<evidence type="ECO:0000256" key="2">
    <source>
        <dbReference type="SAM" id="Phobius"/>
    </source>
</evidence>
<dbReference type="PANTHER" id="PTHR39113:SF1">
    <property type="entry name" value="MEMBRANE LIPOPROTEIN"/>
    <property type="match status" value="1"/>
</dbReference>
<evidence type="ECO:0000313" key="3">
    <source>
        <dbReference type="EMBL" id="CAI0627857.1"/>
    </source>
</evidence>